<feature type="domain" description="Sialidase" evidence="1">
    <location>
        <begin position="87"/>
        <end position="352"/>
    </location>
</feature>
<dbReference type="InterPro" id="IPR011040">
    <property type="entry name" value="Sialidase"/>
</dbReference>
<organism evidence="2">
    <name type="scientific">marine metagenome</name>
    <dbReference type="NCBI Taxonomy" id="408172"/>
    <lineage>
        <taxon>unclassified sequences</taxon>
        <taxon>metagenomes</taxon>
        <taxon>ecological metagenomes</taxon>
    </lineage>
</organism>
<accession>A0A381TPN1</accession>
<dbReference type="EMBL" id="UINC01004953">
    <property type="protein sequence ID" value="SVA18036.1"/>
    <property type="molecule type" value="Genomic_DNA"/>
</dbReference>
<dbReference type="PANTHER" id="PTHR43752">
    <property type="entry name" value="BNR/ASP-BOX REPEAT FAMILY PROTEIN"/>
    <property type="match status" value="1"/>
</dbReference>
<dbReference type="Gene3D" id="2.120.10.10">
    <property type="match status" value="1"/>
</dbReference>
<reference evidence="2" key="1">
    <citation type="submission" date="2018-05" db="EMBL/GenBank/DDBJ databases">
        <authorList>
            <person name="Lanie J.A."/>
            <person name="Ng W.-L."/>
            <person name="Kazmierczak K.M."/>
            <person name="Andrzejewski T.M."/>
            <person name="Davidsen T.M."/>
            <person name="Wayne K.J."/>
            <person name="Tettelin H."/>
            <person name="Glass J.I."/>
            <person name="Rusch D."/>
            <person name="Podicherti R."/>
            <person name="Tsui H.-C.T."/>
            <person name="Winkler M.E."/>
        </authorList>
    </citation>
    <scope>NUCLEOTIDE SEQUENCE</scope>
</reference>
<proteinExistence type="predicted"/>
<feature type="non-terminal residue" evidence="2">
    <location>
        <position position="360"/>
    </location>
</feature>
<name>A0A381TPN1_9ZZZZ</name>
<dbReference type="SUPFAM" id="SSF50939">
    <property type="entry name" value="Sialidases"/>
    <property type="match status" value="1"/>
</dbReference>
<dbReference type="Pfam" id="PF13088">
    <property type="entry name" value="BNR_2"/>
    <property type="match status" value="1"/>
</dbReference>
<dbReference type="PANTHER" id="PTHR43752:SF2">
    <property type="entry name" value="BNR_ASP-BOX REPEAT FAMILY PROTEIN"/>
    <property type="match status" value="1"/>
</dbReference>
<evidence type="ECO:0000313" key="2">
    <source>
        <dbReference type="EMBL" id="SVA18036.1"/>
    </source>
</evidence>
<gene>
    <name evidence="2" type="ORF">METZ01_LOCUS70890</name>
</gene>
<sequence>MTRYLKYATTVAVTAAVLALPSSAVTQEATEILEKVVPADTPTKTVEINVAGSLELQAGMYGGEMIAEKMPVAGVHASTIAEIEGGIVTAWFGGADEGAYDVVIWMSRNEGSGWSTPKPAADGVDAARRIQYPCWNPVLFKQSNGTLLLFYKVGPNPRKWWGMLKKSKDDGLTWEKPIRLPEGYVGPVKNKPIELANGTLLCGSSLEDAGWRVQMERYVQNRYWSKSKPLNSPLDYAAIQPTLLAYPDGSIQALCRTKSGRLTECWSSDSGKKWTRMMRTQLPNPNAGIDATVLADGRALLVYNHTRRGRSPLNVSVSTNGKTWEAALVLENQPGEYSYPAVIQTSDGNVHVTYTHNRTN</sequence>
<evidence type="ECO:0000259" key="1">
    <source>
        <dbReference type="Pfam" id="PF13088"/>
    </source>
</evidence>
<dbReference type="InterPro" id="IPR036278">
    <property type="entry name" value="Sialidase_sf"/>
</dbReference>
<dbReference type="CDD" id="cd15482">
    <property type="entry name" value="Sialidase_non-viral"/>
    <property type="match status" value="1"/>
</dbReference>
<protein>
    <recommendedName>
        <fullName evidence="1">Sialidase domain-containing protein</fullName>
    </recommendedName>
</protein>
<dbReference type="AlphaFoldDB" id="A0A381TPN1"/>